<dbReference type="InterPro" id="IPR051156">
    <property type="entry name" value="Mito/Outer_Membr_Metalloprot"/>
</dbReference>
<dbReference type="GO" id="GO:0034982">
    <property type="term" value="P:mitochondrial protein processing"/>
    <property type="evidence" value="ECO:0007669"/>
    <property type="project" value="TreeGrafter"/>
</dbReference>
<dbReference type="GO" id="GO:0004222">
    <property type="term" value="F:metalloendopeptidase activity"/>
    <property type="evidence" value="ECO:0007669"/>
    <property type="project" value="InterPro"/>
</dbReference>
<dbReference type="Proteomes" id="UP000827092">
    <property type="component" value="Unassembled WGS sequence"/>
</dbReference>
<dbReference type="Pfam" id="PF01435">
    <property type="entry name" value="Peptidase_M48"/>
    <property type="match status" value="1"/>
</dbReference>
<dbReference type="GO" id="GO:0046872">
    <property type="term" value="F:metal ion binding"/>
    <property type="evidence" value="ECO:0007669"/>
    <property type="project" value="UniProtKB-KW"/>
</dbReference>
<comment type="cofactor">
    <cofactor evidence="1">
        <name>Zn(2+)</name>
        <dbReference type="ChEBI" id="CHEBI:29105"/>
    </cofactor>
</comment>
<name>A0AAV6TYT9_9ARAC</name>
<organism evidence="11 12">
    <name type="scientific">Oedothorax gibbosus</name>
    <dbReference type="NCBI Taxonomy" id="931172"/>
    <lineage>
        <taxon>Eukaryota</taxon>
        <taxon>Metazoa</taxon>
        <taxon>Ecdysozoa</taxon>
        <taxon>Arthropoda</taxon>
        <taxon>Chelicerata</taxon>
        <taxon>Arachnida</taxon>
        <taxon>Araneae</taxon>
        <taxon>Araneomorphae</taxon>
        <taxon>Entelegynae</taxon>
        <taxon>Araneoidea</taxon>
        <taxon>Linyphiidae</taxon>
        <taxon>Erigoninae</taxon>
        <taxon>Oedothorax</taxon>
    </lineage>
</organism>
<dbReference type="AlphaFoldDB" id="A0AAV6TYT9"/>
<comment type="similarity">
    <text evidence="7">Belongs to the peptidase M48 family.</text>
</comment>
<reference evidence="11 12" key="1">
    <citation type="journal article" date="2022" name="Nat. Ecol. Evol.">
        <title>A masculinizing supergene underlies an exaggerated male reproductive morph in a spider.</title>
        <authorList>
            <person name="Hendrickx F."/>
            <person name="De Corte Z."/>
            <person name="Sonet G."/>
            <person name="Van Belleghem S.M."/>
            <person name="Kostlbacher S."/>
            <person name="Vangestel C."/>
        </authorList>
    </citation>
    <scope>NUCLEOTIDE SEQUENCE [LARGE SCALE GENOMIC DNA]</scope>
    <source>
        <strain evidence="11">W744_W776</strain>
    </source>
</reference>
<feature type="domain" description="Peptidase M48" evidence="10">
    <location>
        <begin position="208"/>
        <end position="397"/>
    </location>
</feature>
<evidence type="ECO:0000256" key="3">
    <source>
        <dbReference type="ARBA" id="ARBA00022723"/>
    </source>
</evidence>
<evidence type="ECO:0000256" key="2">
    <source>
        <dbReference type="ARBA" id="ARBA00022670"/>
    </source>
</evidence>
<evidence type="ECO:0000259" key="10">
    <source>
        <dbReference type="Pfam" id="PF01435"/>
    </source>
</evidence>
<dbReference type="InterPro" id="IPR001915">
    <property type="entry name" value="Peptidase_M48"/>
</dbReference>
<dbReference type="GO" id="GO:0005743">
    <property type="term" value="C:mitochondrial inner membrane"/>
    <property type="evidence" value="ECO:0007669"/>
    <property type="project" value="TreeGrafter"/>
</dbReference>
<keyword evidence="2" id="KW-0645">Protease</keyword>
<keyword evidence="12" id="KW-1185">Reference proteome</keyword>
<evidence type="ECO:0000256" key="6">
    <source>
        <dbReference type="ARBA" id="ARBA00023049"/>
    </source>
</evidence>
<accession>A0AAV6TYT9</accession>
<evidence type="ECO:0000256" key="8">
    <source>
        <dbReference type="ARBA" id="ARBA00040360"/>
    </source>
</evidence>
<evidence type="ECO:0000256" key="5">
    <source>
        <dbReference type="ARBA" id="ARBA00022833"/>
    </source>
</evidence>
<protein>
    <recommendedName>
        <fullName evidence="8">Metalloendopeptidase OMA1, mitochondrial</fullName>
    </recommendedName>
    <alternativeName>
        <fullName evidence="9">Overlapping with the m-AAA protease 1 homolog</fullName>
    </alternativeName>
</protein>
<dbReference type="GO" id="GO:0006515">
    <property type="term" value="P:protein quality control for misfolded or incompletely synthesized proteins"/>
    <property type="evidence" value="ECO:0007669"/>
    <property type="project" value="TreeGrafter"/>
</dbReference>
<keyword evidence="6" id="KW-0482">Metalloprotease</keyword>
<evidence type="ECO:0000256" key="4">
    <source>
        <dbReference type="ARBA" id="ARBA00022801"/>
    </source>
</evidence>
<proteinExistence type="inferred from homology"/>
<dbReference type="CDD" id="cd07331">
    <property type="entry name" value="M48C_Oma1_like"/>
    <property type="match status" value="1"/>
</dbReference>
<evidence type="ECO:0000256" key="1">
    <source>
        <dbReference type="ARBA" id="ARBA00001947"/>
    </source>
</evidence>
<dbReference type="PANTHER" id="PTHR22726:SF1">
    <property type="entry name" value="METALLOENDOPEPTIDASE OMA1, MITOCHONDRIAL"/>
    <property type="match status" value="1"/>
</dbReference>
<evidence type="ECO:0000313" key="12">
    <source>
        <dbReference type="Proteomes" id="UP000827092"/>
    </source>
</evidence>
<dbReference type="PANTHER" id="PTHR22726">
    <property type="entry name" value="METALLOENDOPEPTIDASE OMA1"/>
    <property type="match status" value="1"/>
</dbReference>
<evidence type="ECO:0000256" key="9">
    <source>
        <dbReference type="ARBA" id="ARBA00042978"/>
    </source>
</evidence>
<dbReference type="EMBL" id="JAFNEN010000859">
    <property type="protein sequence ID" value="KAG8176657.1"/>
    <property type="molecule type" value="Genomic_DNA"/>
</dbReference>
<keyword evidence="4" id="KW-0378">Hydrolase</keyword>
<comment type="caution">
    <text evidence="11">The sequence shown here is derived from an EMBL/GenBank/DDBJ whole genome shotgun (WGS) entry which is preliminary data.</text>
</comment>
<dbReference type="Gene3D" id="3.30.2010.10">
    <property type="entry name" value="Metalloproteases ('zincins'), catalytic domain"/>
    <property type="match status" value="1"/>
</dbReference>
<keyword evidence="3" id="KW-0479">Metal-binding</keyword>
<evidence type="ECO:0000256" key="7">
    <source>
        <dbReference type="ARBA" id="ARBA00038233"/>
    </source>
</evidence>
<sequence>MLILNFFFRGFPRSVLKLNVQSFKTLNSTLTSNAVGFRTVSKKTPPTINCLFNKTLNPIFKTTISGDKTLLNSRNTQVLAWRCFKTSEQRHFHPIVWIVLKPVFKFAAILTGRGFRKWWRDLPKNKRQYFLNELKANSRKILIILSLVILLSILYYVDHLEETPITKRIRFMAFNDKQLEQINEFELQQIMNQLGEHILPETHYLHQRVEAVVKRILLANTDIEEMKHKKFGIAVIDNSIENAFVLPIGYVFVFTGMLKLCSNDDQLGIILSHEIAHCLQNHGAENVSFSHLLDLISIAIIAAIWAVVPSDSISLLTHWLFQKSVKLLFELPYNRKIETEADKVGLQLAAKACFDVRESSAFWAKMAFLKNTLGDGPEIEFLSTHPSHEKRSEYLDSIMDEAITFRKFCGCPNLSYRDPRNDIETVSKALEMTRSKYFERNTKPEIIITKR</sequence>
<evidence type="ECO:0000313" key="11">
    <source>
        <dbReference type="EMBL" id="KAG8176657.1"/>
    </source>
</evidence>
<gene>
    <name evidence="11" type="ORF">JTE90_029304</name>
</gene>
<keyword evidence="5" id="KW-0862">Zinc</keyword>